<dbReference type="EnsemblPlants" id="TuG1812G0200006108.01.T01">
    <property type="protein sequence ID" value="TuG1812G0200006108.01.T01"/>
    <property type="gene ID" value="TuG1812G0200006108.01"/>
</dbReference>
<organism evidence="2 3">
    <name type="scientific">Triticum urartu</name>
    <name type="common">Red wild einkorn</name>
    <name type="synonym">Crithodium urartu</name>
    <dbReference type="NCBI Taxonomy" id="4572"/>
    <lineage>
        <taxon>Eukaryota</taxon>
        <taxon>Viridiplantae</taxon>
        <taxon>Streptophyta</taxon>
        <taxon>Embryophyta</taxon>
        <taxon>Tracheophyta</taxon>
        <taxon>Spermatophyta</taxon>
        <taxon>Magnoliopsida</taxon>
        <taxon>Liliopsida</taxon>
        <taxon>Poales</taxon>
        <taxon>Poaceae</taxon>
        <taxon>BOP clade</taxon>
        <taxon>Pooideae</taxon>
        <taxon>Triticodae</taxon>
        <taxon>Triticeae</taxon>
        <taxon>Triticinae</taxon>
        <taxon>Triticum</taxon>
    </lineage>
</organism>
<proteinExistence type="predicted"/>
<keyword evidence="1" id="KW-0812">Transmembrane</keyword>
<dbReference type="Gramene" id="TuG1812G0200006108.01.T01">
    <property type="protein sequence ID" value="TuG1812G0200006108.01.T01"/>
    <property type="gene ID" value="TuG1812G0200006108.01"/>
</dbReference>
<dbReference type="AlphaFoldDB" id="A0A8R7PLZ9"/>
<sequence length="112" mass="12765">MYQPSIHSVIQKIYQSSMHSIILYPPVLLANVIAWYFYYDKPCWVHANNNPLGLNLTFTRVQVVSTLTGSTINNPNYCTDDEGRGPEVKIMCSEPCLCERTKTKGPHVEYLP</sequence>
<keyword evidence="3" id="KW-1185">Reference proteome</keyword>
<reference evidence="2" key="2">
    <citation type="submission" date="2018-03" db="EMBL/GenBank/DDBJ databases">
        <title>The Triticum urartu genome reveals the dynamic nature of wheat genome evolution.</title>
        <authorList>
            <person name="Ling H."/>
            <person name="Ma B."/>
            <person name="Shi X."/>
            <person name="Liu H."/>
            <person name="Dong L."/>
            <person name="Sun H."/>
            <person name="Cao Y."/>
            <person name="Gao Q."/>
            <person name="Zheng S."/>
            <person name="Li Y."/>
            <person name="Yu Y."/>
            <person name="Du H."/>
            <person name="Qi M."/>
            <person name="Li Y."/>
            <person name="Yu H."/>
            <person name="Cui Y."/>
            <person name="Wang N."/>
            <person name="Chen C."/>
            <person name="Wu H."/>
            <person name="Zhao Y."/>
            <person name="Zhang J."/>
            <person name="Li Y."/>
            <person name="Zhou W."/>
            <person name="Zhang B."/>
            <person name="Hu W."/>
            <person name="Eijk M."/>
            <person name="Tang J."/>
            <person name="Witsenboer H."/>
            <person name="Zhao S."/>
            <person name="Li Z."/>
            <person name="Zhang A."/>
            <person name="Wang D."/>
            <person name="Liang C."/>
        </authorList>
    </citation>
    <scope>NUCLEOTIDE SEQUENCE [LARGE SCALE GENOMIC DNA]</scope>
    <source>
        <strain evidence="2">cv. G1812</strain>
    </source>
</reference>
<keyword evidence="1" id="KW-1133">Transmembrane helix</keyword>
<evidence type="ECO:0000256" key="1">
    <source>
        <dbReference type="SAM" id="Phobius"/>
    </source>
</evidence>
<dbReference type="Proteomes" id="UP000015106">
    <property type="component" value="Chromosome 2"/>
</dbReference>
<protein>
    <submittedName>
        <fullName evidence="2">Uncharacterized protein</fullName>
    </submittedName>
</protein>
<reference evidence="2" key="3">
    <citation type="submission" date="2022-06" db="UniProtKB">
        <authorList>
            <consortium name="EnsemblPlants"/>
        </authorList>
    </citation>
    <scope>IDENTIFICATION</scope>
</reference>
<reference evidence="3" key="1">
    <citation type="journal article" date="2013" name="Nature">
        <title>Draft genome of the wheat A-genome progenitor Triticum urartu.</title>
        <authorList>
            <person name="Ling H.Q."/>
            <person name="Zhao S."/>
            <person name="Liu D."/>
            <person name="Wang J."/>
            <person name="Sun H."/>
            <person name="Zhang C."/>
            <person name="Fan H."/>
            <person name="Li D."/>
            <person name="Dong L."/>
            <person name="Tao Y."/>
            <person name="Gao C."/>
            <person name="Wu H."/>
            <person name="Li Y."/>
            <person name="Cui Y."/>
            <person name="Guo X."/>
            <person name="Zheng S."/>
            <person name="Wang B."/>
            <person name="Yu K."/>
            <person name="Liang Q."/>
            <person name="Yang W."/>
            <person name="Lou X."/>
            <person name="Chen J."/>
            <person name="Feng M."/>
            <person name="Jian J."/>
            <person name="Zhang X."/>
            <person name="Luo G."/>
            <person name="Jiang Y."/>
            <person name="Liu J."/>
            <person name="Wang Z."/>
            <person name="Sha Y."/>
            <person name="Zhang B."/>
            <person name="Wu H."/>
            <person name="Tang D."/>
            <person name="Shen Q."/>
            <person name="Xue P."/>
            <person name="Zou S."/>
            <person name="Wang X."/>
            <person name="Liu X."/>
            <person name="Wang F."/>
            <person name="Yang Y."/>
            <person name="An X."/>
            <person name="Dong Z."/>
            <person name="Zhang K."/>
            <person name="Zhang X."/>
            <person name="Luo M.C."/>
            <person name="Dvorak J."/>
            <person name="Tong Y."/>
            <person name="Wang J."/>
            <person name="Yang H."/>
            <person name="Li Z."/>
            <person name="Wang D."/>
            <person name="Zhang A."/>
            <person name="Wang J."/>
        </authorList>
    </citation>
    <scope>NUCLEOTIDE SEQUENCE</scope>
    <source>
        <strain evidence="3">cv. G1812</strain>
    </source>
</reference>
<evidence type="ECO:0000313" key="3">
    <source>
        <dbReference type="Proteomes" id="UP000015106"/>
    </source>
</evidence>
<feature type="transmembrane region" description="Helical" evidence="1">
    <location>
        <begin position="21"/>
        <end position="39"/>
    </location>
</feature>
<keyword evidence="1" id="KW-0472">Membrane</keyword>
<evidence type="ECO:0000313" key="2">
    <source>
        <dbReference type="EnsemblPlants" id="TuG1812G0200006108.01.T01"/>
    </source>
</evidence>
<accession>A0A8R7PLZ9</accession>
<name>A0A8R7PLZ9_TRIUA</name>